<dbReference type="PIRSF" id="PIRSF000714">
    <property type="entry name" value="HIT"/>
    <property type="match status" value="1"/>
</dbReference>
<sequence length="145" mass="15981">MSAHDPACPLCREPGGLPVWQDADWRVIRADEPAFPGFYRVVLQRHVAEWSDLDTAARQRGMALVVAVERVLREKLQPAKINLAALGNLVPHLHWHVVPRFADDSHFPQPIWGSAQRPPDAAALARRAALLPALDRAVAQALDAA</sequence>
<dbReference type="Proteomes" id="UP000037660">
    <property type="component" value="Unassembled WGS sequence"/>
</dbReference>
<reference evidence="4" key="1">
    <citation type="submission" date="2015-07" db="EMBL/GenBank/DDBJ databases">
        <title>Discovery of a poly(ethylene terephthalate assimilation.</title>
        <authorList>
            <person name="Yoshida S."/>
            <person name="Hiraga K."/>
            <person name="Takehana T."/>
            <person name="Taniguchi I."/>
            <person name="Yamaji H."/>
            <person name="Maeda Y."/>
            <person name="Toyohara K."/>
            <person name="Miyamoto K."/>
            <person name="Kimura Y."/>
            <person name="Oda K."/>
        </authorList>
    </citation>
    <scope>NUCLEOTIDE SEQUENCE [LARGE SCALE GENOMIC DNA]</scope>
    <source>
        <strain evidence="4">NBRC 110686 / TISTR 2288 / 201-F6</strain>
    </source>
</reference>
<dbReference type="PROSITE" id="PS51084">
    <property type="entry name" value="HIT_2"/>
    <property type="match status" value="1"/>
</dbReference>
<dbReference type="Pfam" id="PF01230">
    <property type="entry name" value="HIT"/>
    <property type="match status" value="1"/>
</dbReference>
<evidence type="ECO:0000313" key="3">
    <source>
        <dbReference type="EMBL" id="GAP35323.1"/>
    </source>
</evidence>
<dbReference type="Gene3D" id="3.30.428.10">
    <property type="entry name" value="HIT-like"/>
    <property type="match status" value="1"/>
</dbReference>
<dbReference type="PANTHER" id="PTHR42997:SF1">
    <property type="entry name" value="AP-4-A PHOSPHORYLASE"/>
    <property type="match status" value="1"/>
</dbReference>
<comment type="caution">
    <text evidence="3">The sequence shown here is derived from an EMBL/GenBank/DDBJ whole genome shotgun (WGS) entry which is preliminary data.</text>
</comment>
<dbReference type="RefSeq" id="WP_054019368.1">
    <property type="nucleotide sequence ID" value="NZ_BBYR01000017.1"/>
</dbReference>
<protein>
    <submittedName>
        <fullName evidence="3">Diadenosine tetraphosphate Ap4A hydrolase</fullName>
    </submittedName>
</protein>
<dbReference type="InterPro" id="IPR011146">
    <property type="entry name" value="HIT-like"/>
</dbReference>
<evidence type="ECO:0000259" key="2">
    <source>
        <dbReference type="PROSITE" id="PS51084"/>
    </source>
</evidence>
<evidence type="ECO:0000256" key="1">
    <source>
        <dbReference type="PROSITE-ProRule" id="PRU00464"/>
    </source>
</evidence>
<keyword evidence="4" id="KW-1185">Reference proteome</keyword>
<organism evidence="3 4">
    <name type="scientific">Piscinibacter sakaiensis</name>
    <name type="common">Ideonella sakaiensis</name>
    <dbReference type="NCBI Taxonomy" id="1547922"/>
    <lineage>
        <taxon>Bacteria</taxon>
        <taxon>Pseudomonadati</taxon>
        <taxon>Pseudomonadota</taxon>
        <taxon>Betaproteobacteria</taxon>
        <taxon>Burkholderiales</taxon>
        <taxon>Sphaerotilaceae</taxon>
        <taxon>Piscinibacter</taxon>
    </lineage>
</organism>
<dbReference type="GO" id="GO:0016787">
    <property type="term" value="F:hydrolase activity"/>
    <property type="evidence" value="ECO:0007669"/>
    <property type="project" value="UniProtKB-KW"/>
</dbReference>
<dbReference type="InterPro" id="IPR026026">
    <property type="entry name" value="HIT_Hint"/>
</dbReference>
<gene>
    <name evidence="3" type="ORF">ISF6_0914</name>
</gene>
<reference evidence="3 4" key="2">
    <citation type="journal article" date="2016" name="Science">
        <title>A bacterium that degrades and assimilates poly(ethylene terephthalate).</title>
        <authorList>
            <person name="Yoshida S."/>
            <person name="Hiraga K."/>
            <person name="Takehana T."/>
            <person name="Taniguchi I."/>
            <person name="Yamaji H."/>
            <person name="Maeda Y."/>
            <person name="Toyohara K."/>
            <person name="Miyamoto K."/>
            <person name="Kimura Y."/>
            <person name="Oda K."/>
        </authorList>
    </citation>
    <scope>NUCLEOTIDE SEQUENCE [LARGE SCALE GENOMIC DNA]</scope>
    <source>
        <strain evidence="4">NBRC 110686 / TISTR 2288 / 201-F6</strain>
    </source>
</reference>
<evidence type="ECO:0000313" key="4">
    <source>
        <dbReference type="Proteomes" id="UP000037660"/>
    </source>
</evidence>
<dbReference type="PANTHER" id="PTHR42997">
    <property type="entry name" value="HIT FAMILY HYDROLASE"/>
    <property type="match status" value="1"/>
</dbReference>
<dbReference type="InterPro" id="IPR052908">
    <property type="entry name" value="AP-4-A_phosphorylase"/>
</dbReference>
<proteinExistence type="predicted"/>
<dbReference type="InterPro" id="IPR036265">
    <property type="entry name" value="HIT-like_sf"/>
</dbReference>
<dbReference type="EMBL" id="BBYR01000017">
    <property type="protein sequence ID" value="GAP35323.1"/>
    <property type="molecule type" value="Genomic_DNA"/>
</dbReference>
<name>A0A0K8NY73_PISS1</name>
<dbReference type="SUPFAM" id="SSF54197">
    <property type="entry name" value="HIT-like"/>
    <property type="match status" value="1"/>
</dbReference>
<keyword evidence="3" id="KW-0378">Hydrolase</keyword>
<accession>A0A0K8NY73</accession>
<feature type="domain" description="HIT" evidence="2">
    <location>
        <begin position="1"/>
        <end position="107"/>
    </location>
</feature>
<dbReference type="STRING" id="1547922.ISF6_0914"/>
<dbReference type="OrthoDB" id="9799145at2"/>
<feature type="short sequence motif" description="Histidine triad motif" evidence="1">
    <location>
        <begin position="92"/>
        <end position="96"/>
    </location>
</feature>
<dbReference type="AlphaFoldDB" id="A0A0K8NY73"/>